<organism evidence="1 2">
    <name type="scientific">Nepenthes gracilis</name>
    <name type="common">Slender pitcher plant</name>
    <dbReference type="NCBI Taxonomy" id="150966"/>
    <lineage>
        <taxon>Eukaryota</taxon>
        <taxon>Viridiplantae</taxon>
        <taxon>Streptophyta</taxon>
        <taxon>Embryophyta</taxon>
        <taxon>Tracheophyta</taxon>
        <taxon>Spermatophyta</taxon>
        <taxon>Magnoliopsida</taxon>
        <taxon>eudicotyledons</taxon>
        <taxon>Gunneridae</taxon>
        <taxon>Pentapetalae</taxon>
        <taxon>Caryophyllales</taxon>
        <taxon>Nepenthaceae</taxon>
        <taxon>Nepenthes</taxon>
    </lineage>
</organism>
<accession>A0AAD3T0R7</accession>
<keyword evidence="2" id="KW-1185">Reference proteome</keyword>
<proteinExistence type="predicted"/>
<name>A0AAD3T0R7_NEPGR</name>
<protein>
    <submittedName>
        <fullName evidence="1">Uncharacterized protein</fullName>
    </submittedName>
</protein>
<evidence type="ECO:0000313" key="1">
    <source>
        <dbReference type="EMBL" id="GMH19997.1"/>
    </source>
</evidence>
<reference evidence="1" key="1">
    <citation type="submission" date="2023-05" db="EMBL/GenBank/DDBJ databases">
        <title>Nepenthes gracilis genome sequencing.</title>
        <authorList>
            <person name="Fukushima K."/>
        </authorList>
    </citation>
    <scope>NUCLEOTIDE SEQUENCE</scope>
    <source>
        <strain evidence="1">SING2019-196</strain>
    </source>
</reference>
<dbReference type="AlphaFoldDB" id="A0AAD3T0R7"/>
<comment type="caution">
    <text evidence="1">The sequence shown here is derived from an EMBL/GenBank/DDBJ whole genome shotgun (WGS) entry which is preliminary data.</text>
</comment>
<sequence length="101" mass="11986">MNFWFSLCEGNDQLKVTCIICRSQITIQSKLIKKKKDCSSHDLFSSTPISARFCVAADFLIVKTLFSKKERRRHVNAIKWRKRAYFQTVFMRYSLIIFKIL</sequence>
<gene>
    <name evidence="1" type="ORF">Nepgr_021838</name>
</gene>
<evidence type="ECO:0000313" key="2">
    <source>
        <dbReference type="Proteomes" id="UP001279734"/>
    </source>
</evidence>
<dbReference type="EMBL" id="BSYO01000021">
    <property type="protein sequence ID" value="GMH19997.1"/>
    <property type="molecule type" value="Genomic_DNA"/>
</dbReference>
<dbReference type="Proteomes" id="UP001279734">
    <property type="component" value="Unassembled WGS sequence"/>
</dbReference>